<dbReference type="Proteomes" id="UP000541558">
    <property type="component" value="Unassembled WGS sequence"/>
</dbReference>
<comment type="subcellular location">
    <subcellularLocation>
        <location evidence="1">Nucleus</location>
    </subcellularLocation>
</comment>
<keyword evidence="3" id="KW-0863">Zinc-finger</keyword>
<evidence type="ECO:0000256" key="3">
    <source>
        <dbReference type="ARBA" id="ARBA00022771"/>
    </source>
</evidence>
<evidence type="ECO:0000256" key="2">
    <source>
        <dbReference type="ARBA" id="ARBA00022723"/>
    </source>
</evidence>
<evidence type="ECO:0000256" key="5">
    <source>
        <dbReference type="ARBA" id="ARBA00023242"/>
    </source>
</evidence>
<evidence type="ECO:0000256" key="4">
    <source>
        <dbReference type="ARBA" id="ARBA00022833"/>
    </source>
</evidence>
<dbReference type="InterPro" id="IPR012337">
    <property type="entry name" value="RNaseH-like_sf"/>
</dbReference>
<dbReference type="GO" id="GO:0008270">
    <property type="term" value="F:zinc ion binding"/>
    <property type="evidence" value="ECO:0007669"/>
    <property type="project" value="UniProtKB-KW"/>
</dbReference>
<gene>
    <name evidence="7" type="ORF">D9611_006669</name>
</gene>
<sequence>MLYRYIPTTLRAWQSLQNMPIEGQALTPSPSRRIQPSHRATRSSALLRFAQVLSTPEVNSKEGLGKAYYQVECVKTPAGSLIGAHGIPLTDIFATPDSTAAVPAQAVAGIATPQAHIAASVVEDHGANPFLTSNLPAAQEHPPTAQQAQQQTHSPQDPGLLSHGSPVSVRPRAGPHSPARRRARVSTPRARPSVQSETRSRSNRKAANDVWKFLTELDRHTHKRTCTLCVQQRAAGVTDQEPTTYGPKTTTSVIRNHLFSAHADTWIEACDRMKITIGGMGAFQAKVAAHRAKHAPGASQSAPDSQAEPVPEFSREALLDAIADLVIVDDLSVNIIESPRLRKIILMCREELKNSDIPHRTTLRTRIDQLWEEHIQELRNDFKHAAGKVSLTADLWTDPNLSPYMAVTAHWIEIKEVQSPRGVEKVMVWRADLIAFHRVPGRHTGNHLAAALLHILDRLKMTSKIGWLTLDNATNNDTMMTSLAESLNLRGIPFVATERQIRCFPHITNLACQAVLCAIDYAARSCDTHDISSSSSDSQVIPLLPYDLSPRTTG</sequence>
<keyword evidence="5" id="KW-0539">Nucleus</keyword>
<dbReference type="OrthoDB" id="3250324at2759"/>
<evidence type="ECO:0000256" key="6">
    <source>
        <dbReference type="SAM" id="MobiDB-lite"/>
    </source>
</evidence>
<evidence type="ECO:0008006" key="9">
    <source>
        <dbReference type="Google" id="ProtNLM"/>
    </source>
</evidence>
<keyword evidence="4" id="KW-0862">Zinc</keyword>
<dbReference type="EMBL" id="JAACJK010000058">
    <property type="protein sequence ID" value="KAF5336458.1"/>
    <property type="molecule type" value="Genomic_DNA"/>
</dbReference>
<organism evidence="7 8">
    <name type="scientific">Ephemerocybe angulata</name>
    <dbReference type="NCBI Taxonomy" id="980116"/>
    <lineage>
        <taxon>Eukaryota</taxon>
        <taxon>Fungi</taxon>
        <taxon>Dikarya</taxon>
        <taxon>Basidiomycota</taxon>
        <taxon>Agaricomycotina</taxon>
        <taxon>Agaricomycetes</taxon>
        <taxon>Agaricomycetidae</taxon>
        <taxon>Agaricales</taxon>
        <taxon>Agaricineae</taxon>
        <taxon>Psathyrellaceae</taxon>
        <taxon>Ephemerocybe</taxon>
    </lineage>
</organism>
<evidence type="ECO:0000313" key="8">
    <source>
        <dbReference type="Proteomes" id="UP000541558"/>
    </source>
</evidence>
<name>A0A8H5C959_9AGAR</name>
<accession>A0A8H5C959</accession>
<reference evidence="7 8" key="1">
    <citation type="journal article" date="2020" name="ISME J.">
        <title>Uncovering the hidden diversity of litter-decomposition mechanisms in mushroom-forming fungi.</title>
        <authorList>
            <person name="Floudas D."/>
            <person name="Bentzer J."/>
            <person name="Ahren D."/>
            <person name="Johansson T."/>
            <person name="Persson P."/>
            <person name="Tunlid A."/>
        </authorList>
    </citation>
    <scope>NUCLEOTIDE SEQUENCE [LARGE SCALE GENOMIC DNA]</scope>
    <source>
        <strain evidence="7 8">CBS 175.51</strain>
    </source>
</reference>
<protein>
    <recommendedName>
        <fullName evidence="9">BED-type domain-containing protein</fullName>
    </recommendedName>
</protein>
<dbReference type="InterPro" id="IPR052035">
    <property type="entry name" value="ZnF_BED_domain_contain"/>
</dbReference>
<proteinExistence type="predicted"/>
<evidence type="ECO:0000256" key="1">
    <source>
        <dbReference type="ARBA" id="ARBA00004123"/>
    </source>
</evidence>
<feature type="compositionally biased region" description="Low complexity" evidence="6">
    <location>
        <begin position="136"/>
        <end position="156"/>
    </location>
</feature>
<keyword evidence="2" id="KW-0479">Metal-binding</keyword>
<comment type="caution">
    <text evidence="7">The sequence shown here is derived from an EMBL/GenBank/DDBJ whole genome shotgun (WGS) entry which is preliminary data.</text>
</comment>
<dbReference type="GO" id="GO:0005634">
    <property type="term" value="C:nucleus"/>
    <property type="evidence" value="ECO:0007669"/>
    <property type="project" value="UniProtKB-SubCell"/>
</dbReference>
<dbReference type="SUPFAM" id="SSF53098">
    <property type="entry name" value="Ribonuclease H-like"/>
    <property type="match status" value="1"/>
</dbReference>
<dbReference type="PANTHER" id="PTHR46481:SF10">
    <property type="entry name" value="ZINC FINGER BED DOMAIN-CONTAINING PROTEIN 39"/>
    <property type="match status" value="1"/>
</dbReference>
<keyword evidence="8" id="KW-1185">Reference proteome</keyword>
<dbReference type="AlphaFoldDB" id="A0A8H5C959"/>
<dbReference type="PANTHER" id="PTHR46481">
    <property type="entry name" value="ZINC FINGER BED DOMAIN-CONTAINING PROTEIN 4"/>
    <property type="match status" value="1"/>
</dbReference>
<evidence type="ECO:0000313" key="7">
    <source>
        <dbReference type="EMBL" id="KAF5336458.1"/>
    </source>
</evidence>
<feature type="region of interest" description="Disordered" evidence="6">
    <location>
        <begin position="128"/>
        <end position="206"/>
    </location>
</feature>